<accession>A0AB36DMN4</accession>
<dbReference type="CDD" id="cd02808">
    <property type="entry name" value="GltS_FMN"/>
    <property type="match status" value="1"/>
</dbReference>
<protein>
    <submittedName>
        <fullName evidence="5">Ferredoxin-dependent glutamate synthase</fullName>
        <ecNumber evidence="5">1.4.7.1</ecNumber>
    </submittedName>
</protein>
<dbReference type="Pfam" id="PF01645">
    <property type="entry name" value="Glu_synthase"/>
    <property type="match status" value="1"/>
</dbReference>
<reference evidence="5 6" key="1">
    <citation type="journal article" date="2016" name="Genome Biol. Evol.">
        <title>Comparative Genomic Analyses of the Moraxella catarrhalis Serosensitive and Seroresistant Lineages Demonstrate Their Independent Evolution.</title>
        <authorList>
            <person name="Earl J.P."/>
            <person name="de Vries S.P."/>
            <person name="Ahmed A."/>
            <person name="Powell E."/>
            <person name="Schultz M.P."/>
            <person name="Hermans P.W."/>
            <person name="Hill D.J."/>
            <person name="Zhou Z."/>
            <person name="Constantinidou C.I."/>
            <person name="Hu F.Z."/>
            <person name="Bootsma H.J."/>
            <person name="Ehrlich G.D."/>
        </authorList>
    </citation>
    <scope>NUCLEOTIDE SEQUENCE [LARGE SCALE GENOMIC DNA]</scope>
    <source>
        <strain evidence="5 6">F23</strain>
    </source>
</reference>
<comment type="similarity">
    <text evidence="1 2">Belongs to the glutamate synthase family.</text>
</comment>
<keyword evidence="3" id="KW-0812">Transmembrane</keyword>
<dbReference type="EMBL" id="LXHQ01000046">
    <property type="protein sequence ID" value="OAV23100.1"/>
    <property type="molecule type" value="Genomic_DNA"/>
</dbReference>
<keyword evidence="5" id="KW-0560">Oxidoreductase</keyword>
<proteinExistence type="inferred from homology"/>
<evidence type="ECO:0000259" key="4">
    <source>
        <dbReference type="Pfam" id="PF01645"/>
    </source>
</evidence>
<name>A0AB36DMN4_MORCA</name>
<feature type="transmembrane region" description="Helical" evidence="3">
    <location>
        <begin position="37"/>
        <end position="54"/>
    </location>
</feature>
<dbReference type="Gene3D" id="3.20.20.70">
    <property type="entry name" value="Aldolase class I"/>
    <property type="match status" value="1"/>
</dbReference>
<dbReference type="GO" id="GO:0006537">
    <property type="term" value="P:glutamate biosynthetic process"/>
    <property type="evidence" value="ECO:0007669"/>
    <property type="project" value="InterPro"/>
</dbReference>
<dbReference type="InterPro" id="IPR013785">
    <property type="entry name" value="Aldolase_TIM"/>
</dbReference>
<sequence>MLLSCHQFRSNITNGRASIDLLLNFCTNQKLITSDRLTHFLCQSSIGFALVFYMTYNLTKSPMTPSKPSQDSANYLFLVLPRFALLWVCVALIPVSILFHIWWLLFIAICLTCLGVYNISQKRHAILRNYPISGHIRFLFENFRPEVRQYFIEGDREEVPFSRMQRSIVYQRAKDVDSTTAFGSLNDLTKPGTDWFLHSGRSHTIKNHDFRVRVGNERCQQPYDLSVFNISAMSFGALSAAAIESLNKGAKEGGFAHDTGEGSISPYHQKYGGDLIWQLGTAYFGCRDENGRFNPETFRQRATLPQVKMIEIKLSQGAKPGKGGVLPASKITTEIALTRDIPMGIDCISPPTHPEFSTPTELVHFWQRLRELSGGKPVGFKLCIGMPWEFMAIVKAMIKEDNYPDFIVIDGAEGGTGAAPIEFMDSVGMPLVDALIFVQNTLVGAGIRDKIKVGVSGKVISGFDIARLMSLGADWCNSARGFMFAVGCIQSRSCHTNKCPTGVATQDPARQKAIDIPDKSRRVSNFHKNTLKALAEIVGCAGLSHPTELKPHHIVRRQPDGWIKLLSEHYQFIETGSLLTGDCGRRVLDDMWKLADPNSFQAMTIADKIVGAENKRNRTIESLY</sequence>
<dbReference type="AlphaFoldDB" id="A0AB36DMN4"/>
<evidence type="ECO:0000313" key="5">
    <source>
        <dbReference type="EMBL" id="OAV23100.1"/>
    </source>
</evidence>
<keyword evidence="3" id="KW-0472">Membrane</keyword>
<dbReference type="SUPFAM" id="SSF51395">
    <property type="entry name" value="FMN-linked oxidoreductases"/>
    <property type="match status" value="1"/>
</dbReference>
<dbReference type="PIRSF" id="PIRSF006429">
    <property type="entry name" value="GOGAT_lg_2"/>
    <property type="match status" value="1"/>
</dbReference>
<evidence type="ECO:0000256" key="2">
    <source>
        <dbReference type="PIRNR" id="PIRNR006429"/>
    </source>
</evidence>
<dbReference type="PANTHER" id="PTHR43819:SF1">
    <property type="entry name" value="ARCHAEAL-TYPE GLUTAMATE SYNTHASE [NADPH]"/>
    <property type="match status" value="1"/>
</dbReference>
<dbReference type="InterPro" id="IPR002932">
    <property type="entry name" value="Glu_synthdom"/>
</dbReference>
<organism evidence="5 6">
    <name type="scientific">Moraxella catarrhalis</name>
    <name type="common">Branhamella catarrhalis</name>
    <dbReference type="NCBI Taxonomy" id="480"/>
    <lineage>
        <taxon>Bacteria</taxon>
        <taxon>Pseudomonadati</taxon>
        <taxon>Pseudomonadota</taxon>
        <taxon>Gammaproteobacteria</taxon>
        <taxon>Moraxellales</taxon>
        <taxon>Moraxellaceae</taxon>
        <taxon>Moraxella</taxon>
    </lineage>
</organism>
<feature type="domain" description="Glutamate synthase" evidence="4">
    <location>
        <begin position="216"/>
        <end position="542"/>
    </location>
</feature>
<dbReference type="EC" id="1.4.7.1" evidence="5"/>
<dbReference type="GO" id="GO:0016041">
    <property type="term" value="F:glutamate synthase (ferredoxin) activity"/>
    <property type="evidence" value="ECO:0007669"/>
    <property type="project" value="UniProtKB-EC"/>
</dbReference>
<evidence type="ECO:0000256" key="3">
    <source>
        <dbReference type="SAM" id="Phobius"/>
    </source>
</evidence>
<evidence type="ECO:0000256" key="1">
    <source>
        <dbReference type="ARBA" id="ARBA00009716"/>
    </source>
</evidence>
<comment type="caution">
    <text evidence="5">The sequence shown here is derived from an EMBL/GenBank/DDBJ whole genome shotgun (WGS) entry which is preliminary data.</text>
</comment>
<feature type="transmembrane region" description="Helical" evidence="3">
    <location>
        <begin position="101"/>
        <end position="119"/>
    </location>
</feature>
<dbReference type="InterPro" id="IPR024188">
    <property type="entry name" value="GltB"/>
</dbReference>
<dbReference type="Proteomes" id="UP000078295">
    <property type="component" value="Unassembled WGS sequence"/>
</dbReference>
<dbReference type="InterPro" id="IPR027283">
    <property type="entry name" value="YerD"/>
</dbReference>
<evidence type="ECO:0000313" key="6">
    <source>
        <dbReference type="Proteomes" id="UP000078295"/>
    </source>
</evidence>
<dbReference type="PANTHER" id="PTHR43819">
    <property type="entry name" value="ARCHAEAL-TYPE GLUTAMATE SYNTHASE [NADPH]"/>
    <property type="match status" value="1"/>
</dbReference>
<feature type="transmembrane region" description="Helical" evidence="3">
    <location>
        <begin position="75"/>
        <end position="95"/>
    </location>
</feature>
<keyword evidence="3" id="KW-1133">Transmembrane helix</keyword>
<gene>
    <name evidence="5" type="ORF">AO370_1758</name>
</gene>
<dbReference type="PIRSF" id="PIRSF500060">
    <property type="entry name" value="UCP500060"/>
    <property type="match status" value="1"/>
</dbReference>